<evidence type="ECO:0000313" key="2">
    <source>
        <dbReference type="Proteomes" id="UP000231157"/>
    </source>
</evidence>
<protein>
    <submittedName>
        <fullName evidence="1">Uncharacterized protein</fullName>
    </submittedName>
</protein>
<accession>A0A2H0URS1</accession>
<gene>
    <name evidence="1" type="ORF">COU07_02580</name>
</gene>
<dbReference type="EMBL" id="PFAZ01000007">
    <property type="protein sequence ID" value="PIR89091.1"/>
    <property type="molecule type" value="Genomic_DNA"/>
</dbReference>
<reference evidence="2" key="1">
    <citation type="submission" date="2017-09" db="EMBL/GenBank/DDBJ databases">
        <title>Depth-based differentiation of microbial function through sediment-hosted aquifers and enrichment of novel symbionts in the deep terrestrial subsurface.</title>
        <authorList>
            <person name="Probst A.J."/>
            <person name="Ladd B."/>
            <person name="Jarett J.K."/>
            <person name="Geller-Mcgrath D.E."/>
            <person name="Sieber C.M.K."/>
            <person name="Emerson J.B."/>
            <person name="Anantharaman K."/>
            <person name="Thomas B.C."/>
            <person name="Malmstrom R."/>
            <person name="Stieglmeier M."/>
            <person name="Klingl A."/>
            <person name="Woyke T."/>
            <person name="Ryan C.M."/>
            <person name="Banfield J.F."/>
        </authorList>
    </citation>
    <scope>NUCLEOTIDE SEQUENCE [LARGE SCALE GENOMIC DNA]</scope>
</reference>
<dbReference type="Proteomes" id="UP000231157">
    <property type="component" value="Unassembled WGS sequence"/>
</dbReference>
<comment type="caution">
    <text evidence="1">The sequence shown here is derived from an EMBL/GenBank/DDBJ whole genome shotgun (WGS) entry which is preliminary data.</text>
</comment>
<sequence length="102" mass="12165">MEINEQKIRNILIEQREEYQRFLSVVSENFESQVKIIAETLSSTQQQLVSIRDMVAKNTEDIEIIKMESQIIRNDLKEKISRDEFKILETRISKLEKSIHQK</sequence>
<organism evidence="1 2">
    <name type="scientific">Candidatus Harrisonbacteria bacterium CG10_big_fil_rev_8_21_14_0_10_40_38</name>
    <dbReference type="NCBI Taxonomy" id="1974583"/>
    <lineage>
        <taxon>Bacteria</taxon>
        <taxon>Candidatus Harrisoniibacteriota</taxon>
    </lineage>
</organism>
<proteinExistence type="predicted"/>
<dbReference type="AlphaFoldDB" id="A0A2H0URS1"/>
<evidence type="ECO:0000313" key="1">
    <source>
        <dbReference type="EMBL" id="PIR89091.1"/>
    </source>
</evidence>
<name>A0A2H0URS1_9BACT</name>